<dbReference type="Gene3D" id="3.30.2020.50">
    <property type="match status" value="1"/>
</dbReference>
<name>A0A898KAQ9_9CAUD</name>
<organism evidence="1 2">
    <name type="scientific">Salmonella phage vB_SalP_TR2</name>
    <dbReference type="NCBI Taxonomy" id="2812854"/>
    <lineage>
        <taxon>Viruses</taxon>
        <taxon>Duplodnaviria</taxon>
        <taxon>Heunggongvirae</taxon>
        <taxon>Uroviricota</taxon>
        <taxon>Caudoviricetes</taxon>
        <taxon>Schitoviridae</taxon>
        <taxon>Triduovirus</taxon>
        <taxon>Triduovirus Tr2</taxon>
    </lineage>
</organism>
<keyword evidence="2" id="KW-1185">Reference proteome</keyword>
<reference evidence="1" key="1">
    <citation type="submission" date="2021-01" db="EMBL/GenBank/DDBJ databases">
        <authorList>
            <person name="Shang Y."/>
        </authorList>
    </citation>
    <scope>NUCLEOTIDE SEQUENCE</scope>
</reference>
<proteinExistence type="predicted"/>
<evidence type="ECO:0000313" key="2">
    <source>
        <dbReference type="Proteomes" id="UP000662760"/>
    </source>
</evidence>
<protein>
    <submittedName>
        <fullName evidence="1">Tail spike protein</fullName>
    </submittedName>
</protein>
<dbReference type="Proteomes" id="UP000662760">
    <property type="component" value="Segment"/>
</dbReference>
<accession>A0A898KAQ9</accession>
<dbReference type="EMBL" id="MW544066">
    <property type="protein sequence ID" value="QSJ04043.1"/>
    <property type="molecule type" value="Genomic_DNA"/>
</dbReference>
<dbReference type="GeneID" id="65133681"/>
<dbReference type="KEGG" id="vg:65133681"/>
<sequence length="52" mass="5601">MKSMFAQDGSGSAGIKTNKQVIARHFGVQQSEVCYVKPSQPLTGPVHQLLNS</sequence>
<evidence type="ECO:0000313" key="1">
    <source>
        <dbReference type="EMBL" id="QSJ04043.1"/>
    </source>
</evidence>
<dbReference type="RefSeq" id="YP_010115077.1">
    <property type="nucleotide sequence ID" value="NC_055921.1"/>
</dbReference>